<gene>
    <name evidence="2" type="ORF">M406DRAFT_356577</name>
</gene>
<proteinExistence type="predicted"/>
<evidence type="ECO:0000313" key="3">
    <source>
        <dbReference type="Proteomes" id="UP000803844"/>
    </source>
</evidence>
<evidence type="ECO:0000313" key="2">
    <source>
        <dbReference type="EMBL" id="KAF3764516.1"/>
    </source>
</evidence>
<organism evidence="2 3">
    <name type="scientific">Cryphonectria parasitica (strain ATCC 38755 / EP155)</name>
    <dbReference type="NCBI Taxonomy" id="660469"/>
    <lineage>
        <taxon>Eukaryota</taxon>
        <taxon>Fungi</taxon>
        <taxon>Dikarya</taxon>
        <taxon>Ascomycota</taxon>
        <taxon>Pezizomycotina</taxon>
        <taxon>Sordariomycetes</taxon>
        <taxon>Sordariomycetidae</taxon>
        <taxon>Diaporthales</taxon>
        <taxon>Cryphonectriaceae</taxon>
        <taxon>Cryphonectria-Endothia species complex</taxon>
        <taxon>Cryphonectria</taxon>
    </lineage>
</organism>
<dbReference type="EMBL" id="MU032348">
    <property type="protein sequence ID" value="KAF3764516.1"/>
    <property type="molecule type" value="Genomic_DNA"/>
</dbReference>
<reference evidence="2" key="1">
    <citation type="journal article" date="2020" name="Phytopathology">
        <title>Genome sequence of the chestnut blight fungus Cryphonectria parasitica EP155: A fundamental resource for an archetypical invasive plant pathogen.</title>
        <authorList>
            <person name="Crouch J.A."/>
            <person name="Dawe A."/>
            <person name="Aerts A."/>
            <person name="Barry K."/>
            <person name="Churchill A.C.L."/>
            <person name="Grimwood J."/>
            <person name="Hillman B."/>
            <person name="Milgroom M.G."/>
            <person name="Pangilinan J."/>
            <person name="Smith M."/>
            <person name="Salamov A."/>
            <person name="Schmutz J."/>
            <person name="Yadav J."/>
            <person name="Grigoriev I.V."/>
            <person name="Nuss D."/>
        </authorList>
    </citation>
    <scope>NUCLEOTIDE SEQUENCE</scope>
    <source>
        <strain evidence="2">EP155</strain>
    </source>
</reference>
<protein>
    <submittedName>
        <fullName evidence="2">Uncharacterized protein</fullName>
    </submittedName>
</protein>
<sequence length="124" mass="13359">MMVTAADINKPVPQHEDEVQRNKSTGPNCTCTTREVEICSEVKGLFHSSEPDTSIGAMLRPVCMGKDKQDKKLIVPKEAIVQIAGWGTAGEVLYRVLEPCIKSSGAGYVCVAARPGPPQHGVIR</sequence>
<dbReference type="RefSeq" id="XP_040775477.1">
    <property type="nucleotide sequence ID" value="XM_040923482.1"/>
</dbReference>
<dbReference type="GeneID" id="63840611"/>
<dbReference type="AlphaFoldDB" id="A0A9P4Y0X3"/>
<accession>A0A9P4Y0X3</accession>
<name>A0A9P4Y0X3_CRYP1</name>
<dbReference type="Proteomes" id="UP000803844">
    <property type="component" value="Unassembled WGS sequence"/>
</dbReference>
<comment type="caution">
    <text evidence="2">The sequence shown here is derived from an EMBL/GenBank/DDBJ whole genome shotgun (WGS) entry which is preliminary data.</text>
</comment>
<keyword evidence="3" id="KW-1185">Reference proteome</keyword>
<evidence type="ECO:0000256" key="1">
    <source>
        <dbReference type="SAM" id="MobiDB-lite"/>
    </source>
</evidence>
<feature type="region of interest" description="Disordered" evidence="1">
    <location>
        <begin position="1"/>
        <end position="27"/>
    </location>
</feature>